<dbReference type="SUPFAM" id="SSF52540">
    <property type="entry name" value="P-loop containing nucleoside triphosphate hydrolases"/>
    <property type="match status" value="2"/>
</dbReference>
<feature type="transmembrane region" description="Helical" evidence="9">
    <location>
        <begin position="55"/>
        <end position="75"/>
    </location>
</feature>
<feature type="domain" description="ABC transporter" evidence="10">
    <location>
        <begin position="1177"/>
        <end position="1388"/>
    </location>
</feature>
<evidence type="ECO:0000256" key="3">
    <source>
        <dbReference type="ARBA" id="ARBA00022475"/>
    </source>
</evidence>
<evidence type="ECO:0000256" key="4">
    <source>
        <dbReference type="ARBA" id="ARBA00022692"/>
    </source>
</evidence>
<dbReference type="STRING" id="42673.A0A2K0WPN8"/>
<evidence type="ECO:0000256" key="6">
    <source>
        <dbReference type="ARBA" id="ARBA00022840"/>
    </source>
</evidence>
<evidence type="ECO:0008006" key="14">
    <source>
        <dbReference type="Google" id="ProtNLM"/>
    </source>
</evidence>
<dbReference type="InterPro" id="IPR050173">
    <property type="entry name" value="ABC_transporter_C-like"/>
</dbReference>
<keyword evidence="4 9" id="KW-0812">Transmembrane</keyword>
<keyword evidence="5" id="KW-0547">Nucleotide-binding</keyword>
<dbReference type="Gene3D" id="3.40.50.300">
    <property type="entry name" value="P-loop containing nucleotide triphosphate hydrolases"/>
    <property type="match status" value="2"/>
</dbReference>
<sequence length="1452" mass="159273">MTSNPIKYVPSSALPGKSEFRRMPPPNCLLHVEDTFGPVVKGCGSNFDFTLLFEETILCILPLCVAISLAVFRVTRLWRKPVIFKGCFILPLKLIAWTLVLGSQVSVVALFSIRDEIRTRASIAAGSIGIIGSAILACLSFLEHQRAVRTSSILVLYLLSTIPMDAARARTLWRMLDGRDPAIAVMVLASTKVLALVTEMLWKCSLANRHELCDAPEESNGIIERALMLRMMPIFWAGYRTPLQTENLSKLRPKRKQEPIKLAKEIFFSHTIEFLAPIFPRLCYLSLTFAQPFLVRRAIDYISKPKTEGSGQRGDGLIAAYALVYYGIAFVSSLYEQSAVRATTVVRADLSMRIYQQSLLLDRVVDTGDSSTTMMTADVERVQLGVRKIHDAWASFVSVAIGLWLIEAQLGLAALVTLGLIGGSLLLGGYWSGRASRFQKNWMAAIEKRLHKTVQVLKGIKSIKQMGAAPAIKTMLEDERQSEIKLSKRFRLQLIALVTLSFTSLTMLPALGLSVHNAVSDKSSGRILTAQTAFQVMTLFNIVSSSIQDCTSHVMAIMVGLGSLQRIESFLNQHTWTDPRKSIRDASISTDESSVGGTSEKKVLTDVAVKIQNVSAKWTEDGEDIIKDATFDVPAHGLTVIAGPTGSGKSTLLRVVLGDLAPSSGTASVDDSQVAFCDQTPWIANISIKENIVGALPFYEERYRMALHACALEQDIEDLTDGDKHLCGLNGQSVSGGQKVRIALARAVYSKATLVLLDDCLVGLDTNTERHILGEIFAPRGLLSSAPTTTILATTRYLPFANYIILIDADGRVVRQGTYAEIAPHIEQLEHDVLQVSDRAATAREPRAQDSDELTNTAITNDIAFKKGANGDWAVYKWYFGVIGWMDFIVFLFLCLGFVIGVIFPQIYLGLWSEKSLQNQIDTLPTFYGIFFGVGSMAWVALFSAARMDFFSQTDSGVTLNRFSQDLQITDMELPLAFVGATMNLLMLIAQCIVVTIQSHYAGFAILAIAVVIGFFHEFYLRTSRRLRVMDIEARSPVLSLLLESLDGLATVRAYGWASWYLRRGIEVLERSQVPFHFLQSAQVTLNLSVDLFVATLALVVISIAVVQMNTSGGSLGLALFNIVGLGQSVKGVVFFWTSLEITLGAVARIRDFTQDTKSEHESDTKPSAEWPTRGEIHFSDVTLTHSTSLPPTISNLTLDIKPGSKMAICGRTGSGKSTLVNSLLGLVQVSSGLISVDDVDISTLAKDEVRSRFVVLPQESLILSVSIREYAKLFGISDEQEIIQGLKKTGLWQTIEQGGGLDMIASSDTFSHGEPNLISVDNDIQTQLRQTVFDTFPDSTVLCVTHQVATIVEFDIVLVLDDGKIVEQGDPKQLLRQPTSRFAQLYSAVSLDTKLCQWPPGASPVPDAMTAWPLLVVAIIADYSSGCSVLSEHYPSLAMPRALATPMIYPD</sequence>
<proteinExistence type="predicted"/>
<comment type="subcellular location">
    <subcellularLocation>
        <location evidence="1">Cell membrane</location>
        <topology evidence="1">Multi-pass membrane protein</topology>
    </subcellularLocation>
</comment>
<dbReference type="InterPro" id="IPR027417">
    <property type="entry name" value="P-loop_NTPase"/>
</dbReference>
<dbReference type="PROSITE" id="PS00211">
    <property type="entry name" value="ABC_TRANSPORTER_1"/>
    <property type="match status" value="1"/>
</dbReference>
<feature type="transmembrane region" description="Helical" evidence="9">
    <location>
        <begin position="123"/>
        <end position="142"/>
    </location>
</feature>
<dbReference type="OrthoDB" id="6500128at2759"/>
<feature type="domain" description="ABC transmembrane type-1" evidence="11">
    <location>
        <begin position="287"/>
        <end position="558"/>
    </location>
</feature>
<feature type="transmembrane region" description="Helical" evidence="9">
    <location>
        <begin position="927"/>
        <end position="946"/>
    </location>
</feature>
<dbReference type="SMART" id="SM00382">
    <property type="entry name" value="AAA"/>
    <property type="match status" value="2"/>
</dbReference>
<dbReference type="GO" id="GO:0016887">
    <property type="term" value="F:ATP hydrolysis activity"/>
    <property type="evidence" value="ECO:0007669"/>
    <property type="project" value="InterPro"/>
</dbReference>
<evidence type="ECO:0000313" key="13">
    <source>
        <dbReference type="Proteomes" id="UP000236664"/>
    </source>
</evidence>
<feature type="transmembrane region" description="Helical" evidence="9">
    <location>
        <begin position="885"/>
        <end position="907"/>
    </location>
</feature>
<evidence type="ECO:0000256" key="2">
    <source>
        <dbReference type="ARBA" id="ARBA00022448"/>
    </source>
</evidence>
<evidence type="ECO:0000256" key="7">
    <source>
        <dbReference type="ARBA" id="ARBA00022989"/>
    </source>
</evidence>
<dbReference type="Proteomes" id="UP000236664">
    <property type="component" value="Unassembled WGS sequence"/>
</dbReference>
<reference evidence="12 13" key="1">
    <citation type="submission" date="2017-06" db="EMBL/GenBank/DDBJ databases">
        <title>Genome of Fusarium nygamai isolate CS10214.</title>
        <authorList>
            <person name="Gardiner D.M."/>
            <person name="Obanor F."/>
            <person name="Kazan K."/>
        </authorList>
    </citation>
    <scope>NUCLEOTIDE SEQUENCE [LARGE SCALE GENOMIC DNA]</scope>
    <source>
        <strain evidence="12 13">CS10214</strain>
    </source>
</reference>
<dbReference type="GO" id="GO:0140359">
    <property type="term" value="F:ABC-type transporter activity"/>
    <property type="evidence" value="ECO:0007669"/>
    <property type="project" value="InterPro"/>
</dbReference>
<dbReference type="SUPFAM" id="SSF90123">
    <property type="entry name" value="ABC transporter transmembrane region"/>
    <property type="match status" value="2"/>
</dbReference>
<feature type="transmembrane region" description="Helical" evidence="9">
    <location>
        <begin position="412"/>
        <end position="433"/>
    </location>
</feature>
<name>A0A2K0WPN8_GIBNY</name>
<keyword evidence="3" id="KW-1003">Cell membrane</keyword>
<keyword evidence="13" id="KW-1185">Reference proteome</keyword>
<evidence type="ECO:0000256" key="1">
    <source>
        <dbReference type="ARBA" id="ARBA00004651"/>
    </source>
</evidence>
<feature type="domain" description="ABC transporter" evidence="10">
    <location>
        <begin position="609"/>
        <end position="835"/>
    </location>
</feature>
<organism evidence="12 13">
    <name type="scientific">Gibberella nygamai</name>
    <name type="common">Bean root rot disease fungus</name>
    <name type="synonym">Fusarium nygamai</name>
    <dbReference type="NCBI Taxonomy" id="42673"/>
    <lineage>
        <taxon>Eukaryota</taxon>
        <taxon>Fungi</taxon>
        <taxon>Dikarya</taxon>
        <taxon>Ascomycota</taxon>
        <taxon>Pezizomycotina</taxon>
        <taxon>Sordariomycetes</taxon>
        <taxon>Hypocreomycetidae</taxon>
        <taxon>Hypocreales</taxon>
        <taxon>Nectriaceae</taxon>
        <taxon>Fusarium</taxon>
        <taxon>Fusarium fujikuroi species complex</taxon>
    </lineage>
</organism>
<feature type="transmembrane region" description="Helical" evidence="9">
    <location>
        <begin position="974"/>
        <end position="997"/>
    </location>
</feature>
<dbReference type="GO" id="GO:0005886">
    <property type="term" value="C:plasma membrane"/>
    <property type="evidence" value="ECO:0007669"/>
    <property type="project" value="UniProtKB-SubCell"/>
</dbReference>
<feature type="domain" description="ABC transmembrane type-1" evidence="11">
    <location>
        <begin position="946"/>
        <end position="1141"/>
    </location>
</feature>
<evidence type="ECO:0000256" key="5">
    <source>
        <dbReference type="ARBA" id="ARBA00022741"/>
    </source>
</evidence>
<feature type="transmembrane region" description="Helical" evidence="9">
    <location>
        <begin position="494"/>
        <end position="515"/>
    </location>
</feature>
<keyword evidence="7 9" id="KW-1133">Transmembrane helix</keyword>
<dbReference type="CDD" id="cd18580">
    <property type="entry name" value="ABC_6TM_ABCC_D2"/>
    <property type="match status" value="1"/>
</dbReference>
<evidence type="ECO:0000259" key="10">
    <source>
        <dbReference type="PROSITE" id="PS50893"/>
    </source>
</evidence>
<dbReference type="GO" id="GO:0005524">
    <property type="term" value="F:ATP binding"/>
    <property type="evidence" value="ECO:0007669"/>
    <property type="project" value="UniProtKB-KW"/>
</dbReference>
<dbReference type="EMBL" id="MTQA01000047">
    <property type="protein sequence ID" value="PNP84224.1"/>
    <property type="molecule type" value="Genomic_DNA"/>
</dbReference>
<dbReference type="Gene3D" id="1.20.1560.10">
    <property type="entry name" value="ABC transporter type 1, transmembrane domain"/>
    <property type="match status" value="2"/>
</dbReference>
<keyword evidence="6" id="KW-0067">ATP-binding</keyword>
<keyword evidence="2" id="KW-0813">Transport</keyword>
<dbReference type="InterPro" id="IPR011527">
    <property type="entry name" value="ABC1_TM_dom"/>
</dbReference>
<dbReference type="Pfam" id="PF00005">
    <property type="entry name" value="ABC_tran"/>
    <property type="match status" value="2"/>
</dbReference>
<feature type="transmembrane region" description="Helical" evidence="9">
    <location>
        <begin position="87"/>
        <end position="111"/>
    </location>
</feature>
<accession>A0A2K0WPN8</accession>
<dbReference type="PROSITE" id="PS50929">
    <property type="entry name" value="ABC_TM1F"/>
    <property type="match status" value="2"/>
</dbReference>
<protein>
    <recommendedName>
        <fullName evidence="14">ABC transporter domain-containing protein</fullName>
    </recommendedName>
</protein>
<dbReference type="InterPro" id="IPR003593">
    <property type="entry name" value="AAA+_ATPase"/>
</dbReference>
<evidence type="ECO:0000256" key="9">
    <source>
        <dbReference type="SAM" id="Phobius"/>
    </source>
</evidence>
<evidence type="ECO:0000313" key="12">
    <source>
        <dbReference type="EMBL" id="PNP84224.1"/>
    </source>
</evidence>
<comment type="caution">
    <text evidence="12">The sequence shown here is derived from an EMBL/GenBank/DDBJ whole genome shotgun (WGS) entry which is preliminary data.</text>
</comment>
<dbReference type="PANTHER" id="PTHR24223">
    <property type="entry name" value="ATP-BINDING CASSETTE SUB-FAMILY C"/>
    <property type="match status" value="1"/>
</dbReference>
<feature type="transmembrane region" description="Helical" evidence="9">
    <location>
        <begin position="1119"/>
        <end position="1140"/>
    </location>
</feature>
<keyword evidence="8 9" id="KW-0472">Membrane</keyword>
<dbReference type="InterPro" id="IPR036640">
    <property type="entry name" value="ABC1_TM_sf"/>
</dbReference>
<dbReference type="InterPro" id="IPR003439">
    <property type="entry name" value="ABC_transporter-like_ATP-bd"/>
</dbReference>
<evidence type="ECO:0000259" key="11">
    <source>
        <dbReference type="PROSITE" id="PS50929"/>
    </source>
</evidence>
<evidence type="ECO:0000256" key="8">
    <source>
        <dbReference type="ARBA" id="ARBA00023136"/>
    </source>
</evidence>
<gene>
    <name evidence="12" type="ORF">FNYG_02912</name>
</gene>
<feature type="transmembrane region" description="Helical" evidence="9">
    <location>
        <begin position="389"/>
        <end position="406"/>
    </location>
</feature>
<dbReference type="PANTHER" id="PTHR24223:SF399">
    <property type="entry name" value="ABC TRANSPORTER ATNG"/>
    <property type="match status" value="1"/>
</dbReference>
<dbReference type="Pfam" id="PF00664">
    <property type="entry name" value="ABC_membrane"/>
    <property type="match status" value="2"/>
</dbReference>
<dbReference type="PROSITE" id="PS50893">
    <property type="entry name" value="ABC_TRANSPORTER_2"/>
    <property type="match status" value="2"/>
</dbReference>
<feature type="transmembrane region" description="Helical" evidence="9">
    <location>
        <begin position="1082"/>
        <end position="1107"/>
    </location>
</feature>
<dbReference type="InterPro" id="IPR017871">
    <property type="entry name" value="ABC_transporter-like_CS"/>
</dbReference>
<dbReference type="InterPro" id="IPR044726">
    <property type="entry name" value="ABCC_6TM_D2"/>
</dbReference>
<feature type="transmembrane region" description="Helical" evidence="9">
    <location>
        <begin position="1003"/>
        <end position="1021"/>
    </location>
</feature>